<dbReference type="Pfam" id="PF14969">
    <property type="entry name" value="DUF4508"/>
    <property type="match status" value="1"/>
</dbReference>
<evidence type="ECO:0000256" key="1">
    <source>
        <dbReference type="SAM" id="MobiDB-lite"/>
    </source>
</evidence>
<feature type="region of interest" description="Disordered" evidence="1">
    <location>
        <begin position="221"/>
        <end position="246"/>
    </location>
</feature>
<dbReference type="AlphaFoldDB" id="A0A0P4W470"/>
<accession>A0A0P4W470</accession>
<dbReference type="PANTHER" id="PTHR16260:SF3">
    <property type="entry name" value="CHROMOSOME 14 OPEN READING FRAME 119-LIKE-RELATED"/>
    <property type="match status" value="1"/>
</dbReference>
<dbReference type="EMBL" id="GDRN01090678">
    <property type="protein sequence ID" value="JAI60433.1"/>
    <property type="molecule type" value="Transcribed_RNA"/>
</dbReference>
<dbReference type="PANTHER" id="PTHR16260">
    <property type="entry name" value="SIMILAR TO 1700123O20RIK PROTEIN"/>
    <property type="match status" value="1"/>
</dbReference>
<evidence type="ECO:0000313" key="2">
    <source>
        <dbReference type="EMBL" id="JAI60434.1"/>
    </source>
</evidence>
<organism evidence="2">
    <name type="scientific">Scylla olivacea</name>
    <name type="common">Orange mud crab</name>
    <name type="synonym">Cancer olivacea</name>
    <dbReference type="NCBI Taxonomy" id="85551"/>
    <lineage>
        <taxon>Eukaryota</taxon>
        <taxon>Metazoa</taxon>
        <taxon>Ecdysozoa</taxon>
        <taxon>Arthropoda</taxon>
        <taxon>Crustacea</taxon>
        <taxon>Multicrustacea</taxon>
        <taxon>Malacostraca</taxon>
        <taxon>Eumalacostraca</taxon>
        <taxon>Eucarida</taxon>
        <taxon>Decapoda</taxon>
        <taxon>Pleocyemata</taxon>
        <taxon>Brachyura</taxon>
        <taxon>Eubrachyura</taxon>
        <taxon>Portunoidea</taxon>
        <taxon>Portunidae</taxon>
        <taxon>Portuninae</taxon>
        <taxon>Scylla</taxon>
    </lineage>
</organism>
<name>A0A0P4W470_SCYOL</name>
<reference evidence="2" key="1">
    <citation type="submission" date="2015-09" db="EMBL/GenBank/DDBJ databases">
        <title>Scylla olivacea transcriptome.</title>
        <authorList>
            <person name="Ikhwanuddin M."/>
        </authorList>
    </citation>
    <scope>NUCLEOTIDE SEQUENCE</scope>
</reference>
<feature type="compositionally biased region" description="Basic and acidic residues" evidence="1">
    <location>
        <begin position="154"/>
        <end position="172"/>
    </location>
</feature>
<sequence length="246" mass="27373">MPQQHTTADQVNFLSQWFMSWSEMQREDFLPVLTQAYQPKDNLNGLVGGYESLTSQGRRPSLFDCQMKLFHEWFGAWTETERQTLLEHLREVDPEFMHQYEKRLKGETSQEETTQPECAGDEGHNPPSSLSSPPSTLPRSHSPHDSGLDEPSTDTEHADPQSLDSGHDKEDTTPTGHSAVDDVSTSTVGKFETNVAACKNDDQEKDVYNMDDLANGLHDSQNITRVTVPGPGEMASPAACEAVAEH</sequence>
<protein>
    <submittedName>
        <fullName evidence="2">Uncharacterized protein</fullName>
    </submittedName>
</protein>
<feature type="region of interest" description="Disordered" evidence="1">
    <location>
        <begin position="103"/>
        <end position="189"/>
    </location>
</feature>
<proteinExistence type="predicted"/>
<dbReference type="EMBL" id="GDRN01090677">
    <property type="protein sequence ID" value="JAI60434.1"/>
    <property type="molecule type" value="Transcribed_RNA"/>
</dbReference>
<feature type="compositionally biased region" description="Low complexity" evidence="1">
    <location>
        <begin position="126"/>
        <end position="140"/>
    </location>
</feature>
<dbReference type="InterPro" id="IPR028019">
    <property type="entry name" value="DUF4508"/>
</dbReference>